<proteinExistence type="predicted"/>
<reference evidence="4" key="1">
    <citation type="submission" date="2018-11" db="EMBL/GenBank/DDBJ databases">
        <authorList>
            <person name="Alioto T."/>
            <person name="Alioto T."/>
        </authorList>
    </citation>
    <scope>NUCLEOTIDE SEQUENCE</scope>
</reference>
<sequence>MKGLPNREFSDYSRIMTPFIISYTVCYGIANSYTVCYGIANSYTVCYGIANSYTVCYGIANSYTVCYGIANSYTVCYGIDNSYTVCYGIVCDGIANSYAVCYGIDNSYTVCYGIYNSYTVCYGIDNNYTACYGIANSYTVCYDIDNSYTVCYGIDNSYTVCYGIVCDGIANSYTVCYGIAYSYIVCYGIDNNYTVCYGIDNNYTVCYDLPPPYPSVVSKPPHGLRQEDRKMSAPVFGTKDYQNARDRQNENRLSRCDEVENIPTVVQEEPEMDEDFHCHVNRTVSENDNSMMERDESPPPPPPPPLDDDIPFTPPCYRSTPQRDIDHGTSILSEHEGPRSNVSVLSSSRTEDSEDDHRKKAKRHLVDRAYYIAKELLMTERTYKKDLEVITVWFRNAVSNEETIPDCLITLFSSLVPIYEFHCDFLKELDQRLSMWEGKTNAHMNGDYQRIGDIMSDSFNTNVLNMYKHYIDHVEDLLTQVQENMKRNKKFDQMYKEFESQKVCYLPLNTFFLKPGQRLLHYRLILERITKHYSMDHQDYADCDACLKNFTDAVSECKDRMKLEENLQKLIELQRDMIGIDTLVDPDRNFIREGCLQKFSRKGYQQRMFFLFSDILLYSSRTASSLLQFKVHGQLPLRGMIVEESDHAKMAVANSFAIYGGNKCILVAASSQEEKDKWIEDLNEAIISSGNRNDSKLKYASLKSSTSSSENVDGETPEINGHVPEKQIHHRSNTTMHVCWHRNTSVSLRDHEKSVRNQMSGYLLRKFKNSNGWQKLWVVFTNFCLFFYKTYQDDFPLASLPLLGYAVNTPDDEDGIHKDHVFKLQFKNHVYFFRAESEYTFERWMEVINSATNSARRIRLFSRLDSQHAS</sequence>
<organism evidence="4 5">
    <name type="scientific">Mytilus galloprovincialis</name>
    <name type="common">Mediterranean mussel</name>
    <dbReference type="NCBI Taxonomy" id="29158"/>
    <lineage>
        <taxon>Eukaryota</taxon>
        <taxon>Metazoa</taxon>
        <taxon>Spiralia</taxon>
        <taxon>Lophotrochozoa</taxon>
        <taxon>Mollusca</taxon>
        <taxon>Bivalvia</taxon>
        <taxon>Autobranchia</taxon>
        <taxon>Pteriomorphia</taxon>
        <taxon>Mytilida</taxon>
        <taxon>Mytiloidea</taxon>
        <taxon>Mytilidae</taxon>
        <taxon>Mytilinae</taxon>
        <taxon>Mytilus</taxon>
    </lineage>
</organism>
<dbReference type="SMART" id="SM00233">
    <property type="entry name" value="PH"/>
    <property type="match status" value="2"/>
</dbReference>
<evidence type="ECO:0000313" key="4">
    <source>
        <dbReference type="EMBL" id="VDI21195.1"/>
    </source>
</evidence>
<dbReference type="InterPro" id="IPR011993">
    <property type="entry name" value="PH-like_dom_sf"/>
</dbReference>
<keyword evidence="5" id="KW-1185">Reference proteome</keyword>
<feature type="region of interest" description="Disordered" evidence="1">
    <location>
        <begin position="287"/>
        <end position="360"/>
    </location>
</feature>
<dbReference type="CDD" id="cd13235">
    <property type="entry name" value="PH2_FARP1-like"/>
    <property type="match status" value="1"/>
</dbReference>
<dbReference type="PROSITE" id="PS50003">
    <property type="entry name" value="PH_DOMAIN"/>
    <property type="match status" value="2"/>
</dbReference>
<dbReference type="Pfam" id="PF00621">
    <property type="entry name" value="RhoGEF"/>
    <property type="match status" value="1"/>
</dbReference>
<evidence type="ECO:0000256" key="1">
    <source>
        <dbReference type="SAM" id="MobiDB-lite"/>
    </source>
</evidence>
<dbReference type="InterPro" id="IPR000219">
    <property type="entry name" value="DH_dom"/>
</dbReference>
<feature type="domain" description="PH" evidence="2">
    <location>
        <begin position="756"/>
        <end position="853"/>
    </location>
</feature>
<dbReference type="InterPro" id="IPR051835">
    <property type="entry name" value="RAC1-GEF"/>
</dbReference>
<dbReference type="EMBL" id="UYJE01003664">
    <property type="protein sequence ID" value="VDI21195.1"/>
    <property type="molecule type" value="Genomic_DNA"/>
</dbReference>
<dbReference type="CDD" id="cd01220">
    <property type="entry name" value="PH1_FARP1-like"/>
    <property type="match status" value="1"/>
</dbReference>
<dbReference type="FunFam" id="1.20.900.10:FF:000021">
    <property type="entry name" value="FERM, RhoGEF and pleckstrin domain-containing protein 1"/>
    <property type="match status" value="1"/>
</dbReference>
<feature type="compositionally biased region" description="Basic and acidic residues" evidence="1">
    <location>
        <begin position="349"/>
        <end position="358"/>
    </location>
</feature>
<dbReference type="Gene3D" id="2.30.29.30">
    <property type="entry name" value="Pleckstrin-homology domain (PH domain)/Phosphotyrosine-binding domain (PTB)"/>
    <property type="match status" value="2"/>
</dbReference>
<evidence type="ECO:0000313" key="5">
    <source>
        <dbReference type="Proteomes" id="UP000596742"/>
    </source>
</evidence>
<feature type="compositionally biased region" description="Basic and acidic residues" evidence="1">
    <location>
        <begin position="321"/>
        <end position="338"/>
    </location>
</feature>
<dbReference type="Pfam" id="PF00169">
    <property type="entry name" value="PH"/>
    <property type="match status" value="2"/>
</dbReference>
<accession>A0A8B6DLZ2</accession>
<protein>
    <submittedName>
        <fullName evidence="4">FERM, RhoGEF and pleckstrin domain protein 2</fullName>
    </submittedName>
</protein>
<dbReference type="InterPro" id="IPR001849">
    <property type="entry name" value="PH_domain"/>
</dbReference>
<dbReference type="Gene3D" id="1.20.900.10">
    <property type="entry name" value="Dbl homology (DH) domain"/>
    <property type="match status" value="1"/>
</dbReference>
<dbReference type="SUPFAM" id="SSF48065">
    <property type="entry name" value="DBL homology domain (DH-domain)"/>
    <property type="match status" value="1"/>
</dbReference>
<dbReference type="SMART" id="SM00325">
    <property type="entry name" value="RhoGEF"/>
    <property type="match status" value="1"/>
</dbReference>
<dbReference type="OrthoDB" id="9990815at2759"/>
<dbReference type="FunFam" id="2.30.29.30:FF:000046">
    <property type="entry name" value="FERM, RhoGEF and pleckstrin domain-containing protein 1"/>
    <property type="match status" value="1"/>
</dbReference>
<dbReference type="GO" id="GO:0005085">
    <property type="term" value="F:guanyl-nucleotide exchange factor activity"/>
    <property type="evidence" value="ECO:0007669"/>
    <property type="project" value="InterPro"/>
</dbReference>
<dbReference type="InterPro" id="IPR035899">
    <property type="entry name" value="DBL_dom_sf"/>
</dbReference>
<feature type="domain" description="PH" evidence="2">
    <location>
        <begin position="589"/>
        <end position="687"/>
    </location>
</feature>
<dbReference type="PANTHER" id="PTHR45858">
    <property type="entry name" value="FERM DOMAIN CONTAINING PROTEIN"/>
    <property type="match status" value="1"/>
</dbReference>
<evidence type="ECO:0000259" key="3">
    <source>
        <dbReference type="PROSITE" id="PS50010"/>
    </source>
</evidence>
<comment type="caution">
    <text evidence="4">The sequence shown here is derived from an EMBL/GenBank/DDBJ whole genome shotgun (WGS) entry which is preliminary data.</text>
</comment>
<dbReference type="CDD" id="cd00160">
    <property type="entry name" value="RhoGEF"/>
    <property type="match status" value="1"/>
</dbReference>
<feature type="domain" description="DH" evidence="3">
    <location>
        <begin position="368"/>
        <end position="560"/>
    </location>
</feature>
<dbReference type="PANTHER" id="PTHR45858:SF5">
    <property type="entry name" value="MOESIN_EZRIN_RADIXIN HOMOLOG 1"/>
    <property type="match status" value="1"/>
</dbReference>
<gene>
    <name evidence="4" type="ORF">MGAL_10B008846</name>
</gene>
<dbReference type="AlphaFoldDB" id="A0A8B6DLZ2"/>
<dbReference type="Proteomes" id="UP000596742">
    <property type="component" value="Unassembled WGS sequence"/>
</dbReference>
<dbReference type="PROSITE" id="PS50010">
    <property type="entry name" value="DH_2"/>
    <property type="match status" value="1"/>
</dbReference>
<evidence type="ECO:0000259" key="2">
    <source>
        <dbReference type="PROSITE" id="PS50003"/>
    </source>
</evidence>
<name>A0A8B6DLZ2_MYTGA</name>
<dbReference type="SUPFAM" id="SSF50729">
    <property type="entry name" value="PH domain-like"/>
    <property type="match status" value="2"/>
</dbReference>